<organism evidence="10 11">
    <name type="scientific">Acinetobacter larvae</name>
    <dbReference type="NCBI Taxonomy" id="1789224"/>
    <lineage>
        <taxon>Bacteria</taxon>
        <taxon>Pseudomonadati</taxon>
        <taxon>Pseudomonadota</taxon>
        <taxon>Gammaproteobacteria</taxon>
        <taxon>Moraxellales</taxon>
        <taxon>Moraxellaceae</taxon>
        <taxon>Acinetobacter</taxon>
    </lineage>
</organism>
<dbReference type="InterPro" id="IPR004843">
    <property type="entry name" value="Calcineurin-like_PHP"/>
</dbReference>
<sequence length="414" mass="47947">MSVRFFHTSDWHLGQYFYNHSRYYEHQQFLDWLIVQIEAQQPDALLIAGDIFDVINPAAQAQKQLYQFLADAHRVAPHLQTLMIAGNHDSGYRIEQVQPLLDKYRAKAIGVIQRNAEQALDLDSLLQPIYNREQHIVAWCLALPYLRPAEITSAHEQCRHSQDAIAYLHQQLIAAARQRQQAGQALILMSHAHMQGGESSDSERPIIIGHEEALSISLFDDLIDYVALGHLHKPQIVQQRHIRYSGSPIPLSFSEVKYQHQVLDVSIDPTEKDPEQRLKLTRLAIPRSVPLQRIQGELQEVLQQLQQLPQGEPLPLEQRCYLDIEYHSLRPPQLNLRQQFEDLLPEDRYRLLRIVRKYPQQQSNTESFEQQLLLEAPTPDKLFQQLWQQQGYQADPDVEQDFASLVIEAQQALS</sequence>
<dbReference type="Proteomes" id="UP000093391">
    <property type="component" value="Chromosome"/>
</dbReference>
<comment type="subunit">
    <text evidence="2 7">Heterodimer of SbcC and SbcD.</text>
</comment>
<dbReference type="InterPro" id="IPR004593">
    <property type="entry name" value="SbcD"/>
</dbReference>
<keyword evidence="7" id="KW-0235">DNA replication</keyword>
<reference evidence="10 11" key="1">
    <citation type="submission" date="2016-08" db="EMBL/GenBank/DDBJ databases">
        <authorList>
            <person name="Seilhamer J.J."/>
        </authorList>
    </citation>
    <scope>NUCLEOTIDE SEQUENCE [LARGE SCALE GENOMIC DNA]</scope>
    <source>
        <strain evidence="10 11">BRTC-1</strain>
    </source>
</reference>
<evidence type="ECO:0000256" key="3">
    <source>
        <dbReference type="ARBA" id="ARBA00013365"/>
    </source>
</evidence>
<dbReference type="GO" id="GO:0006310">
    <property type="term" value="P:DNA recombination"/>
    <property type="evidence" value="ECO:0007669"/>
    <property type="project" value="UniProtKB-KW"/>
</dbReference>
<dbReference type="GO" id="GO:0008408">
    <property type="term" value="F:3'-5' exonuclease activity"/>
    <property type="evidence" value="ECO:0007669"/>
    <property type="project" value="InterPro"/>
</dbReference>
<evidence type="ECO:0000256" key="4">
    <source>
        <dbReference type="ARBA" id="ARBA00022722"/>
    </source>
</evidence>
<feature type="domain" description="Nuclease SbcCD subunit D C-terminal" evidence="9">
    <location>
        <begin position="289"/>
        <end position="390"/>
    </location>
</feature>
<dbReference type="STRING" id="1789224.BFG52_12455"/>
<dbReference type="EMBL" id="CP016895">
    <property type="protein sequence ID" value="AOA59081.1"/>
    <property type="molecule type" value="Genomic_DNA"/>
</dbReference>
<evidence type="ECO:0000256" key="2">
    <source>
        <dbReference type="ARBA" id="ARBA00011322"/>
    </source>
</evidence>
<protein>
    <recommendedName>
        <fullName evidence="3 7">Nuclease SbcCD subunit D</fullName>
    </recommendedName>
</protein>
<keyword evidence="11" id="KW-1185">Reference proteome</keyword>
<evidence type="ECO:0000313" key="10">
    <source>
        <dbReference type="EMBL" id="AOA59081.1"/>
    </source>
</evidence>
<dbReference type="PANTHER" id="PTHR30337:SF0">
    <property type="entry name" value="NUCLEASE SBCCD SUBUNIT D"/>
    <property type="match status" value="1"/>
</dbReference>
<dbReference type="OrthoDB" id="9773856at2"/>
<keyword evidence="4 7" id="KW-0540">Nuclease</keyword>
<dbReference type="InterPro" id="IPR026843">
    <property type="entry name" value="SbcD_C"/>
</dbReference>
<comment type="similarity">
    <text evidence="1 7">Belongs to the SbcD family.</text>
</comment>
<dbReference type="KEGG" id="ala:BFG52_12455"/>
<evidence type="ECO:0000256" key="5">
    <source>
        <dbReference type="ARBA" id="ARBA00022801"/>
    </source>
</evidence>
<name>A0A1B2M1Q1_9GAMM</name>
<dbReference type="InterPro" id="IPR050535">
    <property type="entry name" value="DNA_Repair-Maintenance_Comp"/>
</dbReference>
<dbReference type="NCBIfam" id="TIGR00619">
    <property type="entry name" value="sbcd"/>
    <property type="match status" value="1"/>
</dbReference>
<evidence type="ECO:0000313" key="11">
    <source>
        <dbReference type="Proteomes" id="UP000093391"/>
    </source>
</evidence>
<dbReference type="Pfam" id="PF00149">
    <property type="entry name" value="Metallophos"/>
    <property type="match status" value="1"/>
</dbReference>
<accession>A0A1B2M1Q1</accession>
<keyword evidence="6 7" id="KW-0269">Exonuclease</keyword>
<dbReference type="PANTHER" id="PTHR30337">
    <property type="entry name" value="COMPONENT OF ATP-DEPENDENT DSDNA EXONUCLEASE"/>
    <property type="match status" value="1"/>
</dbReference>
<dbReference type="GO" id="GO:0004519">
    <property type="term" value="F:endonuclease activity"/>
    <property type="evidence" value="ECO:0007669"/>
    <property type="project" value="UniProtKB-KW"/>
</dbReference>
<evidence type="ECO:0000256" key="7">
    <source>
        <dbReference type="RuleBase" id="RU363069"/>
    </source>
</evidence>
<dbReference type="Gene3D" id="3.60.21.10">
    <property type="match status" value="1"/>
</dbReference>
<evidence type="ECO:0000259" key="9">
    <source>
        <dbReference type="Pfam" id="PF12320"/>
    </source>
</evidence>
<comment type="function">
    <text evidence="7">SbcCD cleaves DNA hairpin structures. These structures can inhibit DNA replication and are intermediates in certain DNA recombination reactions. The complex acts as a 3'-&gt;5' double strand exonuclease that can open hairpins. It also has a 5' single-strand endonuclease activity.</text>
</comment>
<dbReference type="CDD" id="cd00840">
    <property type="entry name" value="MPP_Mre11_N"/>
    <property type="match status" value="1"/>
</dbReference>
<feature type="domain" description="Calcineurin-like phosphoesterase" evidence="8">
    <location>
        <begin position="4"/>
        <end position="234"/>
    </location>
</feature>
<dbReference type="SUPFAM" id="SSF56300">
    <property type="entry name" value="Metallo-dependent phosphatases"/>
    <property type="match status" value="1"/>
</dbReference>
<evidence type="ECO:0000259" key="8">
    <source>
        <dbReference type="Pfam" id="PF00149"/>
    </source>
</evidence>
<dbReference type="RefSeq" id="WP_067556749.1">
    <property type="nucleotide sequence ID" value="NZ_CP016895.1"/>
</dbReference>
<keyword evidence="7" id="KW-0255">Endonuclease</keyword>
<dbReference type="AlphaFoldDB" id="A0A1B2M1Q1"/>
<evidence type="ECO:0000256" key="1">
    <source>
        <dbReference type="ARBA" id="ARBA00010555"/>
    </source>
</evidence>
<dbReference type="Pfam" id="PF12320">
    <property type="entry name" value="SbcD_C"/>
    <property type="match status" value="1"/>
</dbReference>
<dbReference type="InterPro" id="IPR041796">
    <property type="entry name" value="Mre11_N"/>
</dbReference>
<keyword evidence="7" id="KW-0233">DNA recombination</keyword>
<keyword evidence="5 7" id="KW-0378">Hydrolase</keyword>
<gene>
    <name evidence="7" type="primary">sbcD</name>
    <name evidence="10" type="ORF">BFG52_12455</name>
</gene>
<dbReference type="InterPro" id="IPR029052">
    <property type="entry name" value="Metallo-depent_PP-like"/>
</dbReference>
<proteinExistence type="inferred from homology"/>
<dbReference type="GO" id="GO:0006260">
    <property type="term" value="P:DNA replication"/>
    <property type="evidence" value="ECO:0007669"/>
    <property type="project" value="UniProtKB-KW"/>
</dbReference>
<evidence type="ECO:0000256" key="6">
    <source>
        <dbReference type="ARBA" id="ARBA00022839"/>
    </source>
</evidence>